<proteinExistence type="predicted"/>
<reference evidence="6 7" key="1">
    <citation type="submission" date="2017-06" db="EMBL/GenBank/DDBJ databases">
        <title>Complete genome sequence of Idiomarina piscisalsi strain 10PY1A isolated from soil of Soudi Arabia.</title>
        <authorList>
            <person name="Kim M.-C."/>
            <person name="Jung B.K."/>
            <person name="Budiyanto F."/>
            <person name="Nzila A."/>
            <person name="Shin J.-H."/>
        </authorList>
    </citation>
    <scope>NUCLEOTIDE SEQUENCE [LARGE SCALE GENOMIC DNA]</scope>
    <source>
        <strain evidence="6 7">10PY1A</strain>
    </source>
</reference>
<evidence type="ECO:0000256" key="4">
    <source>
        <dbReference type="SAM" id="Phobius"/>
    </source>
</evidence>
<dbReference type="EMBL" id="CP022133">
    <property type="protein sequence ID" value="ASG64711.1"/>
    <property type="molecule type" value="Genomic_DNA"/>
</dbReference>
<dbReference type="PANTHER" id="PTHR24421">
    <property type="entry name" value="NITRATE/NITRITE SENSOR PROTEIN NARX-RELATED"/>
    <property type="match status" value="1"/>
</dbReference>
<dbReference type="Gene3D" id="1.20.5.1930">
    <property type="match status" value="1"/>
</dbReference>
<dbReference type="Proteomes" id="UP000197717">
    <property type="component" value="Chromosome"/>
</dbReference>
<dbReference type="PANTHER" id="PTHR24421:SF59">
    <property type="entry name" value="OXYGEN SENSOR HISTIDINE KINASE NREB"/>
    <property type="match status" value="1"/>
</dbReference>
<protein>
    <recommendedName>
        <fullName evidence="5">Signal transduction histidine kinase subgroup 3 dimerisation and phosphoacceptor domain-containing protein</fullName>
    </recommendedName>
</protein>
<dbReference type="InterPro" id="IPR036890">
    <property type="entry name" value="HATPase_C_sf"/>
</dbReference>
<evidence type="ECO:0000256" key="1">
    <source>
        <dbReference type="ARBA" id="ARBA00022679"/>
    </source>
</evidence>
<keyword evidence="7" id="KW-1185">Reference proteome</keyword>
<evidence type="ECO:0000313" key="7">
    <source>
        <dbReference type="Proteomes" id="UP000197717"/>
    </source>
</evidence>
<feature type="transmembrane region" description="Helical" evidence="4">
    <location>
        <begin position="93"/>
        <end position="117"/>
    </location>
</feature>
<feature type="transmembrane region" description="Helical" evidence="4">
    <location>
        <begin position="25"/>
        <end position="43"/>
    </location>
</feature>
<evidence type="ECO:0000259" key="5">
    <source>
        <dbReference type="Pfam" id="PF07730"/>
    </source>
</evidence>
<feature type="transmembrane region" description="Helical" evidence="4">
    <location>
        <begin position="152"/>
        <end position="172"/>
    </location>
</feature>
<evidence type="ECO:0000256" key="2">
    <source>
        <dbReference type="ARBA" id="ARBA00022777"/>
    </source>
</evidence>
<evidence type="ECO:0000256" key="3">
    <source>
        <dbReference type="ARBA" id="ARBA00023012"/>
    </source>
</evidence>
<dbReference type="SUPFAM" id="SSF55874">
    <property type="entry name" value="ATPase domain of HSP90 chaperone/DNA topoisomerase II/histidine kinase"/>
    <property type="match status" value="1"/>
</dbReference>
<feature type="transmembrane region" description="Helical" evidence="4">
    <location>
        <begin position="129"/>
        <end position="146"/>
    </location>
</feature>
<evidence type="ECO:0000313" key="6">
    <source>
        <dbReference type="EMBL" id="ASG64711.1"/>
    </source>
</evidence>
<keyword evidence="4" id="KW-0812">Transmembrane</keyword>
<keyword evidence="3" id="KW-0902">Two-component regulatory system</keyword>
<gene>
    <name evidence="6" type="ORF">CEW91_00435</name>
</gene>
<feature type="domain" description="Signal transduction histidine kinase subgroup 3 dimerisation and phosphoacceptor" evidence="5">
    <location>
        <begin position="205"/>
        <end position="267"/>
    </location>
</feature>
<organism evidence="6 7">
    <name type="scientific">Idiomarina piscisalsi</name>
    <dbReference type="NCBI Taxonomy" id="1096243"/>
    <lineage>
        <taxon>Bacteria</taxon>
        <taxon>Pseudomonadati</taxon>
        <taxon>Pseudomonadota</taxon>
        <taxon>Gammaproteobacteria</taxon>
        <taxon>Alteromonadales</taxon>
        <taxon>Idiomarinaceae</taxon>
        <taxon>Idiomarina</taxon>
    </lineage>
</organism>
<keyword evidence="1" id="KW-0808">Transferase</keyword>
<keyword evidence="4" id="KW-0472">Membrane</keyword>
<accession>A0ABM6LQC1</accession>
<sequence length="390" mass="44156">MPSCGHTERMNIKSVTSKYIDQEQWVAVLSWALLSSFCLYLLGQREQTPFFSPHWIIAAVFFVVFMVCFTIATREQPYKNEPWLRLSLVFVQLVAIFSLYYLIPYSVVAILMTICVAQLPYYTSIRNSVLISIPLSVPLWLIYQFGWGDSYAWVSAILFWAFNLFAIVTMGTRLRETEALERELAINRELRATQMLLEEASKQNERTRIARNIHDLIGHHLTALSINLQVASRKAGDDLKPTLEKSQSITKLLLSDVREAVSDLRDSAVLDIEKALQSLAYRSADKQVEVRCQKNLGIQAIDIAEAVLRISQEAVTNFLKHSNGNRQSISLSRQGNTLCLFIEDNGSTQHFKEGNGLTGMQERANDLGAELIVEAKSKGFNLQLTLEDNV</sequence>
<name>A0ABM6LQC1_9GAMM</name>
<dbReference type="InterPro" id="IPR011712">
    <property type="entry name" value="Sig_transdc_His_kin_sub3_dim/P"/>
</dbReference>
<dbReference type="Gene3D" id="3.30.565.10">
    <property type="entry name" value="Histidine kinase-like ATPase, C-terminal domain"/>
    <property type="match status" value="1"/>
</dbReference>
<keyword evidence="2" id="KW-0418">Kinase</keyword>
<dbReference type="CDD" id="cd16917">
    <property type="entry name" value="HATPase_UhpB-NarQ-NarX-like"/>
    <property type="match status" value="1"/>
</dbReference>
<keyword evidence="4" id="KW-1133">Transmembrane helix</keyword>
<dbReference type="Pfam" id="PF07730">
    <property type="entry name" value="HisKA_3"/>
    <property type="match status" value="1"/>
</dbReference>
<dbReference type="InterPro" id="IPR050482">
    <property type="entry name" value="Sensor_HK_TwoCompSys"/>
</dbReference>
<feature type="transmembrane region" description="Helical" evidence="4">
    <location>
        <begin position="55"/>
        <end position="73"/>
    </location>
</feature>